<evidence type="ECO:0000313" key="3">
    <source>
        <dbReference type="Proteomes" id="UP000648535"/>
    </source>
</evidence>
<proteinExistence type="predicted"/>
<organism evidence="2 3">
    <name type="scientific">Curtobacterium luteum</name>
    <dbReference type="NCBI Taxonomy" id="33881"/>
    <lineage>
        <taxon>Bacteria</taxon>
        <taxon>Bacillati</taxon>
        <taxon>Actinomycetota</taxon>
        <taxon>Actinomycetes</taxon>
        <taxon>Micrococcales</taxon>
        <taxon>Microbacteriaceae</taxon>
        <taxon>Curtobacterium</taxon>
    </lineage>
</organism>
<reference evidence="2" key="1">
    <citation type="journal article" date="2014" name="Int. J. Syst. Evol. Microbiol.">
        <title>Complete genome sequence of Corynebacterium casei LMG S-19264T (=DSM 44701T), isolated from a smear-ripened cheese.</title>
        <authorList>
            <consortium name="US DOE Joint Genome Institute (JGI-PGF)"/>
            <person name="Walter F."/>
            <person name="Albersmeier A."/>
            <person name="Kalinowski J."/>
            <person name="Ruckert C."/>
        </authorList>
    </citation>
    <scope>NUCLEOTIDE SEQUENCE</scope>
    <source>
        <strain evidence="2">JCM 1480</strain>
    </source>
</reference>
<dbReference type="EMBL" id="BMOI01000002">
    <property type="protein sequence ID" value="GGK91546.1"/>
    <property type="molecule type" value="Genomic_DNA"/>
</dbReference>
<evidence type="ECO:0000313" key="2">
    <source>
        <dbReference type="EMBL" id="GGK91546.1"/>
    </source>
</evidence>
<sequence length="226" mass="22003">MTGRSTAATLPVSGREAVLASVADPDETEGADALPEGADTDGTGAAGAGAAGLVAAGAGAAGVGAWVAGAGAAGAGAGADCCGAGSGAGRTGAGGVGATAVRTGSTTSPTTVPTPLETPCRVVPSPSVTPPSRPPRSADEVFVAGAAVDAEAERTPKTRVSSTRAAAIPTPSRTYRISALRGARIAWSMRSPPDLGCARRVVGRYGTPVRPIPHPVSWENVRKGRN</sequence>
<accession>A0A8H9KY14</accession>
<dbReference type="Proteomes" id="UP000648535">
    <property type="component" value="Unassembled WGS sequence"/>
</dbReference>
<dbReference type="AlphaFoldDB" id="A0A8H9KY14"/>
<name>A0A8H9KY14_9MICO</name>
<evidence type="ECO:0000256" key="1">
    <source>
        <dbReference type="SAM" id="MobiDB-lite"/>
    </source>
</evidence>
<gene>
    <name evidence="2" type="ORF">GCM10009769_07110</name>
</gene>
<protein>
    <submittedName>
        <fullName evidence="2">Uncharacterized protein</fullName>
    </submittedName>
</protein>
<comment type="caution">
    <text evidence="2">The sequence shown here is derived from an EMBL/GenBank/DDBJ whole genome shotgun (WGS) entry which is preliminary data.</text>
</comment>
<feature type="region of interest" description="Disordered" evidence="1">
    <location>
        <begin position="1"/>
        <end position="42"/>
    </location>
</feature>
<reference evidence="2" key="2">
    <citation type="submission" date="2020-09" db="EMBL/GenBank/DDBJ databases">
        <authorList>
            <person name="Sun Q."/>
            <person name="Ohkuma M."/>
        </authorList>
    </citation>
    <scope>NUCLEOTIDE SEQUENCE</scope>
    <source>
        <strain evidence="2">JCM 1480</strain>
    </source>
</reference>